<dbReference type="GO" id="GO:0016226">
    <property type="term" value="P:iron-sulfur cluster assembly"/>
    <property type="evidence" value="ECO:0007669"/>
    <property type="project" value="InterPro"/>
</dbReference>
<keyword evidence="3" id="KW-1185">Reference proteome</keyword>
<organism evidence="2 3">
    <name type="scientific">Aestuariispira insulae</name>
    <dbReference type="NCBI Taxonomy" id="1461337"/>
    <lineage>
        <taxon>Bacteria</taxon>
        <taxon>Pseudomonadati</taxon>
        <taxon>Pseudomonadota</taxon>
        <taxon>Alphaproteobacteria</taxon>
        <taxon>Rhodospirillales</taxon>
        <taxon>Kiloniellaceae</taxon>
        <taxon>Aestuariispira</taxon>
    </lineage>
</organism>
<dbReference type="Pfam" id="PF01592">
    <property type="entry name" value="NifU_N"/>
    <property type="match status" value="1"/>
</dbReference>
<evidence type="ECO:0000313" key="3">
    <source>
        <dbReference type="Proteomes" id="UP000256845"/>
    </source>
</evidence>
<dbReference type="EMBL" id="QRDW01000006">
    <property type="protein sequence ID" value="RED49226.1"/>
    <property type="molecule type" value="Genomic_DNA"/>
</dbReference>
<dbReference type="InterPro" id="IPR002871">
    <property type="entry name" value="NIF_FeS_clus_asmbl_NifU_N"/>
</dbReference>
<dbReference type="GO" id="GO:0005506">
    <property type="term" value="F:iron ion binding"/>
    <property type="evidence" value="ECO:0007669"/>
    <property type="project" value="InterPro"/>
</dbReference>
<sequence>MLEQLYNSRILALAESLKKDNRLEVADASATLDSPLCGSRIKVDLKLDGEVITDYGQQVRACALGQSAAAIVANTVRGQTVTTMRALRDQMEDMLKNDGPAPDGDWAELAVLEPARAHKARHASIMLPFNAILKAVDAQKAGKNEQQQA</sequence>
<protein>
    <submittedName>
        <fullName evidence="2">NifU-like protein involved in Fe-S cluster formation</fullName>
    </submittedName>
</protein>
<dbReference type="GO" id="GO:0051536">
    <property type="term" value="F:iron-sulfur cluster binding"/>
    <property type="evidence" value="ECO:0007669"/>
    <property type="project" value="InterPro"/>
</dbReference>
<feature type="domain" description="NIF system FeS cluster assembly NifU N-terminal" evidence="1">
    <location>
        <begin position="6"/>
        <end position="95"/>
    </location>
</feature>
<name>A0A3D9HJX7_9PROT</name>
<accession>A0A3D9HJX7</accession>
<dbReference type="AlphaFoldDB" id="A0A3D9HJX7"/>
<dbReference type="OrthoDB" id="9804157at2"/>
<dbReference type="Gene3D" id="3.90.1010.10">
    <property type="match status" value="1"/>
</dbReference>
<dbReference type="CDD" id="cd06664">
    <property type="entry name" value="IscU_like"/>
    <property type="match status" value="1"/>
</dbReference>
<dbReference type="SUPFAM" id="SSF82649">
    <property type="entry name" value="SufE/NifU"/>
    <property type="match status" value="1"/>
</dbReference>
<dbReference type="RefSeq" id="WP_115937421.1">
    <property type="nucleotide sequence ID" value="NZ_QRDW01000006.1"/>
</dbReference>
<evidence type="ECO:0000313" key="2">
    <source>
        <dbReference type="EMBL" id="RED49226.1"/>
    </source>
</evidence>
<reference evidence="2 3" key="1">
    <citation type="submission" date="2018-07" db="EMBL/GenBank/DDBJ databases">
        <title>Genomic Encyclopedia of Type Strains, Phase III (KMG-III): the genomes of soil and plant-associated and newly described type strains.</title>
        <authorList>
            <person name="Whitman W."/>
        </authorList>
    </citation>
    <scope>NUCLEOTIDE SEQUENCE [LARGE SCALE GENOMIC DNA]</scope>
    <source>
        <strain evidence="2 3">CECT 8488</strain>
    </source>
</reference>
<dbReference type="Proteomes" id="UP000256845">
    <property type="component" value="Unassembled WGS sequence"/>
</dbReference>
<evidence type="ECO:0000259" key="1">
    <source>
        <dbReference type="Pfam" id="PF01592"/>
    </source>
</evidence>
<proteinExistence type="predicted"/>
<gene>
    <name evidence="2" type="ORF">DFP90_106204</name>
</gene>
<comment type="caution">
    <text evidence="2">The sequence shown here is derived from an EMBL/GenBank/DDBJ whole genome shotgun (WGS) entry which is preliminary data.</text>
</comment>